<keyword evidence="4" id="KW-0479">Metal-binding</keyword>
<proteinExistence type="inferred from homology"/>
<feature type="domain" description="Pyruvate carboxyltransferase" evidence="7">
    <location>
        <begin position="199"/>
        <end position="456"/>
    </location>
</feature>
<dbReference type="NCBIfam" id="NF004283">
    <property type="entry name" value="PRK05692.1"/>
    <property type="match status" value="1"/>
</dbReference>
<dbReference type="PANTHER" id="PTHR42738">
    <property type="entry name" value="HYDROXYMETHYLGLUTARYL-COA LYASE"/>
    <property type="match status" value="1"/>
</dbReference>
<keyword evidence="9" id="KW-1185">Reference proteome</keyword>
<evidence type="ECO:0000256" key="4">
    <source>
        <dbReference type="ARBA" id="ARBA00022723"/>
    </source>
</evidence>
<dbReference type="OrthoDB" id="1905920at2759"/>
<dbReference type="FunFam" id="3.20.20.70:FF:000201">
    <property type="entry name" value="Hydroxymethylglutaryl-CoA lyase"/>
    <property type="match status" value="1"/>
</dbReference>
<evidence type="ECO:0000256" key="5">
    <source>
        <dbReference type="ARBA" id="ARBA00023239"/>
    </source>
</evidence>
<dbReference type="Proteomes" id="UP000796880">
    <property type="component" value="Unassembled WGS sequence"/>
</dbReference>
<accession>A0A8K0HIL7</accession>
<comment type="pathway">
    <text evidence="1">Metabolic intermediate metabolism; (S)-3-hydroxy-3-methylglutaryl-CoA degradation; acetoacetate from (S)-3-hydroxy-3-methylglutaryl-CoA: step 1/1.</text>
</comment>
<comment type="similarity">
    <text evidence="2">Belongs to the HMG-CoA lyase family.</text>
</comment>
<evidence type="ECO:0000256" key="2">
    <source>
        <dbReference type="ARBA" id="ARBA00009405"/>
    </source>
</evidence>
<evidence type="ECO:0000313" key="8">
    <source>
        <dbReference type="EMBL" id="KAF3453116.1"/>
    </source>
</evidence>
<reference evidence="8" key="1">
    <citation type="submission" date="2020-03" db="EMBL/GenBank/DDBJ databases">
        <title>A high-quality chromosome-level genome assembly of a woody plant with both climbing and erect habits, Rhamnella rubrinervis.</title>
        <authorList>
            <person name="Lu Z."/>
            <person name="Yang Y."/>
            <person name="Zhu X."/>
            <person name="Sun Y."/>
        </authorList>
    </citation>
    <scope>NUCLEOTIDE SEQUENCE</scope>
    <source>
        <strain evidence="8">BYM</strain>
        <tissue evidence="8">Leaf</tissue>
    </source>
</reference>
<evidence type="ECO:0000256" key="3">
    <source>
        <dbReference type="ARBA" id="ARBA00012910"/>
    </source>
</evidence>
<dbReference type="InterPro" id="IPR000891">
    <property type="entry name" value="PYR_CT"/>
</dbReference>
<comment type="caution">
    <text evidence="8">The sequence shown here is derived from an EMBL/GenBank/DDBJ whole genome shotgun (WGS) entry which is preliminary data.</text>
</comment>
<dbReference type="SUPFAM" id="SSF51569">
    <property type="entry name" value="Aldolase"/>
    <property type="match status" value="1"/>
</dbReference>
<gene>
    <name evidence="8" type="ORF">FNV43_RR03550</name>
</gene>
<comment type="catalytic activity">
    <reaction evidence="6">
        <text>(3S)-3-hydroxy-3-methylglutaryl-CoA = acetoacetate + acetyl-CoA</text>
        <dbReference type="Rhea" id="RHEA:24404"/>
        <dbReference type="ChEBI" id="CHEBI:13705"/>
        <dbReference type="ChEBI" id="CHEBI:43074"/>
        <dbReference type="ChEBI" id="CHEBI:57288"/>
        <dbReference type="EC" id="4.1.3.4"/>
    </reaction>
</comment>
<dbReference type="EMBL" id="VOIH02000002">
    <property type="protein sequence ID" value="KAF3453116.1"/>
    <property type="molecule type" value="Genomic_DNA"/>
</dbReference>
<dbReference type="AlphaFoldDB" id="A0A8K0HIL7"/>
<dbReference type="InterPro" id="IPR013785">
    <property type="entry name" value="Aldolase_TIM"/>
</dbReference>
<evidence type="ECO:0000313" key="9">
    <source>
        <dbReference type="Proteomes" id="UP000796880"/>
    </source>
</evidence>
<dbReference type="EC" id="4.1.3.4" evidence="3"/>
<dbReference type="Gene3D" id="3.20.20.70">
    <property type="entry name" value="Aldolase class I"/>
    <property type="match status" value="1"/>
</dbReference>
<organism evidence="8 9">
    <name type="scientific">Rhamnella rubrinervis</name>
    <dbReference type="NCBI Taxonomy" id="2594499"/>
    <lineage>
        <taxon>Eukaryota</taxon>
        <taxon>Viridiplantae</taxon>
        <taxon>Streptophyta</taxon>
        <taxon>Embryophyta</taxon>
        <taxon>Tracheophyta</taxon>
        <taxon>Spermatophyta</taxon>
        <taxon>Magnoliopsida</taxon>
        <taxon>eudicotyledons</taxon>
        <taxon>Gunneridae</taxon>
        <taxon>Pentapetalae</taxon>
        <taxon>rosids</taxon>
        <taxon>fabids</taxon>
        <taxon>Rosales</taxon>
        <taxon>Rhamnaceae</taxon>
        <taxon>rhamnoid group</taxon>
        <taxon>Rhamneae</taxon>
        <taxon>Rhamnella</taxon>
    </lineage>
</organism>
<dbReference type="PROSITE" id="PS50991">
    <property type="entry name" value="PYR_CT"/>
    <property type="match status" value="1"/>
</dbReference>
<dbReference type="UniPathway" id="UPA00896">
    <property type="reaction ID" value="UER00863"/>
</dbReference>
<evidence type="ECO:0000256" key="6">
    <source>
        <dbReference type="ARBA" id="ARBA00049877"/>
    </source>
</evidence>
<evidence type="ECO:0000256" key="1">
    <source>
        <dbReference type="ARBA" id="ARBA00005143"/>
    </source>
</evidence>
<keyword evidence="5" id="KW-0456">Lyase</keyword>
<dbReference type="GO" id="GO:0004419">
    <property type="term" value="F:hydroxymethylglutaryl-CoA lyase activity"/>
    <property type="evidence" value="ECO:0007669"/>
    <property type="project" value="UniProtKB-EC"/>
</dbReference>
<dbReference type="CDD" id="cd07938">
    <property type="entry name" value="DRE_TIM_HMGL"/>
    <property type="match status" value="1"/>
</dbReference>
<evidence type="ECO:0000259" key="7">
    <source>
        <dbReference type="PROSITE" id="PS50991"/>
    </source>
</evidence>
<dbReference type="GO" id="GO:0005739">
    <property type="term" value="C:mitochondrion"/>
    <property type="evidence" value="ECO:0007669"/>
    <property type="project" value="TreeGrafter"/>
</dbReference>
<sequence>MKLNLVWWLKLKGYNISISGWFEEATLRTQKIHSSLCDYLKVKLPSTSINLGRLLCRFGASWSDLDIILAAKKGSRDIHRCLPPYENNMGMGAAGLKEEVVARLILTNQMNFIYGAGFPFHEDYDEGTREALPWTRHNRDFYKEDSFNQRTSSLCRNDVVQGNGFDSWYSPDHQYNSKCDEKGIQNLTNKFIKSIPKYVKIVEVGPRDGLQNEKDIVPTAVKVELIHRLVSSGLSVVEATSFVSPKWVPQLADAKDVMQAVCNIEGARLPVLTPNLKVGSSGFASASESFSKSNVNCSIEESLARYGAVTRAAKELSIPVRGYVSCVVGCPVEGAIPPSKVAYVAKELYEMGCFEISLGDTIGVATPGTVVPMLEAVMAVVPVENLAVHFHDTYGQSLPNILVSLQMGISIVDTSISGLGGCPYAKGASGNVATEDVVYMLDGLGVKTNVDLAKLMKAGDFISKQLGRPSGSKTAIALCRVAADGSKI</sequence>
<protein>
    <recommendedName>
        <fullName evidence="3">hydroxymethylglutaryl-CoA lyase</fullName>
        <ecNumber evidence="3">4.1.3.4</ecNumber>
    </recommendedName>
</protein>
<name>A0A8K0HIL7_9ROSA</name>
<dbReference type="InterPro" id="IPR043594">
    <property type="entry name" value="HMGL"/>
</dbReference>
<dbReference type="PANTHER" id="PTHR42738:SF7">
    <property type="entry name" value="HYDROXYMETHYLGLUTARYL-COA LYASE"/>
    <property type="match status" value="1"/>
</dbReference>
<dbReference type="GO" id="GO:0006552">
    <property type="term" value="P:L-leucine catabolic process"/>
    <property type="evidence" value="ECO:0007669"/>
    <property type="project" value="TreeGrafter"/>
</dbReference>
<dbReference type="GO" id="GO:0046951">
    <property type="term" value="P:ketone body biosynthetic process"/>
    <property type="evidence" value="ECO:0007669"/>
    <property type="project" value="TreeGrafter"/>
</dbReference>
<dbReference type="Pfam" id="PF00682">
    <property type="entry name" value="HMGL-like"/>
    <property type="match status" value="1"/>
</dbReference>
<dbReference type="GO" id="GO:0046872">
    <property type="term" value="F:metal ion binding"/>
    <property type="evidence" value="ECO:0007669"/>
    <property type="project" value="UniProtKB-KW"/>
</dbReference>